<name>A0A7W7Y862_9BACT</name>
<dbReference type="Proteomes" id="UP000590740">
    <property type="component" value="Unassembled WGS sequence"/>
</dbReference>
<evidence type="ECO:0000313" key="1">
    <source>
        <dbReference type="EMBL" id="MBB5031359.1"/>
    </source>
</evidence>
<sequence>MCADKAKDAWIAEHLCDSYSWYPERIGRKHLLFARPASETLLGMAVDPAPRLPNWTCLPGKTPSQSFFEHLRPCISQDASYAYFTFPDGAWIELHGHHPLTPEMWSPLLLRFFQEIPVEQGGPQMLAVLIRNKRGAIIFSVFDEFEIAFYGPDDLWTEIEAALYRSL</sequence>
<organism evidence="1 2">
    <name type="scientific">Prosthecobacter vanneervenii</name>
    <dbReference type="NCBI Taxonomy" id="48466"/>
    <lineage>
        <taxon>Bacteria</taxon>
        <taxon>Pseudomonadati</taxon>
        <taxon>Verrucomicrobiota</taxon>
        <taxon>Verrucomicrobiia</taxon>
        <taxon>Verrucomicrobiales</taxon>
        <taxon>Verrucomicrobiaceae</taxon>
        <taxon>Prosthecobacter</taxon>
    </lineage>
</organism>
<accession>A0A7W7Y862</accession>
<dbReference type="AlphaFoldDB" id="A0A7W7Y862"/>
<proteinExistence type="predicted"/>
<comment type="caution">
    <text evidence="1">The sequence shown here is derived from an EMBL/GenBank/DDBJ whole genome shotgun (WGS) entry which is preliminary data.</text>
</comment>
<evidence type="ECO:0000313" key="2">
    <source>
        <dbReference type="Proteomes" id="UP000590740"/>
    </source>
</evidence>
<keyword evidence="2" id="KW-1185">Reference proteome</keyword>
<gene>
    <name evidence="1" type="ORF">HNQ65_000913</name>
</gene>
<reference evidence="1 2" key="1">
    <citation type="submission" date="2020-08" db="EMBL/GenBank/DDBJ databases">
        <title>Genomic Encyclopedia of Type Strains, Phase IV (KMG-IV): sequencing the most valuable type-strain genomes for metagenomic binning, comparative biology and taxonomic classification.</title>
        <authorList>
            <person name="Goeker M."/>
        </authorList>
    </citation>
    <scope>NUCLEOTIDE SEQUENCE [LARGE SCALE GENOMIC DNA]</scope>
    <source>
        <strain evidence="1 2">DSM 12252</strain>
    </source>
</reference>
<dbReference type="RefSeq" id="WP_184338288.1">
    <property type="nucleotide sequence ID" value="NZ_JACHIG010000001.1"/>
</dbReference>
<protein>
    <submittedName>
        <fullName evidence="1">Uncharacterized protein</fullName>
    </submittedName>
</protein>
<dbReference type="EMBL" id="JACHIG010000001">
    <property type="protein sequence ID" value="MBB5031359.1"/>
    <property type="molecule type" value="Genomic_DNA"/>
</dbReference>